<dbReference type="GeneID" id="6755387"/>
<dbReference type="InParanoid" id="B3S1W5"/>
<organism evidence="2 3">
    <name type="scientific">Trichoplax adhaerens</name>
    <name type="common">Trichoplax reptans</name>
    <dbReference type="NCBI Taxonomy" id="10228"/>
    <lineage>
        <taxon>Eukaryota</taxon>
        <taxon>Metazoa</taxon>
        <taxon>Placozoa</taxon>
        <taxon>Uniplacotomia</taxon>
        <taxon>Trichoplacea</taxon>
        <taxon>Trichoplacidae</taxon>
        <taxon>Trichoplax</taxon>
    </lineage>
</organism>
<keyword evidence="1" id="KW-0472">Membrane</keyword>
<name>B3S1W5_TRIAD</name>
<dbReference type="HOGENOM" id="CLU_1350451_0_0_1"/>
<accession>B3S1W5</accession>
<dbReference type="Proteomes" id="UP000009022">
    <property type="component" value="Unassembled WGS sequence"/>
</dbReference>
<evidence type="ECO:0000256" key="1">
    <source>
        <dbReference type="SAM" id="Phobius"/>
    </source>
</evidence>
<feature type="transmembrane region" description="Helical" evidence="1">
    <location>
        <begin position="182"/>
        <end position="202"/>
    </location>
</feature>
<sequence length="203" mass="22200">MAFMSLCGTNVHSHTYSLLDCTKPSDMYHWPKYCPPLPTQIRFPQWMLPLLSSRRTTAIAVKSNLIQTHGLYHQCLDQATTIICQSIPFCSSDGKRLLSGTTKQDCISKTSCLTGIAKLLVNATLDCGSFPDSEAKQELIESDQGYGDSTTFILPETTTKIVSSIGTTVDSSQKNINAAQSFLVTSVNSLVALISMTIIMILH</sequence>
<dbReference type="CTD" id="6755387"/>
<dbReference type="RefSeq" id="XP_002114174.1">
    <property type="nucleotide sequence ID" value="XM_002114138.1"/>
</dbReference>
<keyword evidence="3" id="KW-1185">Reference proteome</keyword>
<keyword evidence="1" id="KW-0812">Transmembrane</keyword>
<keyword evidence="1" id="KW-1133">Transmembrane helix</keyword>
<dbReference type="EMBL" id="DS985247">
    <property type="protein sequence ID" value="EDV23264.1"/>
    <property type="molecule type" value="Genomic_DNA"/>
</dbReference>
<proteinExistence type="predicted"/>
<protein>
    <recommendedName>
        <fullName evidence="4">FZ domain-containing protein</fullName>
    </recommendedName>
</protein>
<evidence type="ECO:0000313" key="3">
    <source>
        <dbReference type="Proteomes" id="UP000009022"/>
    </source>
</evidence>
<dbReference type="PhylomeDB" id="B3S1W5"/>
<gene>
    <name evidence="2" type="ORF">TRIADDRAFT_58363</name>
</gene>
<dbReference type="AlphaFoldDB" id="B3S1W5"/>
<reference evidence="2 3" key="1">
    <citation type="journal article" date="2008" name="Nature">
        <title>The Trichoplax genome and the nature of placozoans.</title>
        <authorList>
            <person name="Srivastava M."/>
            <person name="Begovic E."/>
            <person name="Chapman J."/>
            <person name="Putnam N.H."/>
            <person name="Hellsten U."/>
            <person name="Kawashima T."/>
            <person name="Kuo A."/>
            <person name="Mitros T."/>
            <person name="Salamov A."/>
            <person name="Carpenter M.L."/>
            <person name="Signorovitch A.Y."/>
            <person name="Moreno M.A."/>
            <person name="Kamm K."/>
            <person name="Grimwood J."/>
            <person name="Schmutz J."/>
            <person name="Shapiro H."/>
            <person name="Grigoriev I.V."/>
            <person name="Buss L.W."/>
            <person name="Schierwater B."/>
            <person name="Dellaporta S.L."/>
            <person name="Rokhsar D.S."/>
        </authorList>
    </citation>
    <scope>NUCLEOTIDE SEQUENCE [LARGE SCALE GENOMIC DNA]</scope>
    <source>
        <strain evidence="2 3">Grell-BS-1999</strain>
    </source>
</reference>
<dbReference type="KEGG" id="tad:TRIADDRAFT_58363"/>
<evidence type="ECO:0000313" key="2">
    <source>
        <dbReference type="EMBL" id="EDV23264.1"/>
    </source>
</evidence>
<evidence type="ECO:0008006" key="4">
    <source>
        <dbReference type="Google" id="ProtNLM"/>
    </source>
</evidence>